<dbReference type="Proteomes" id="UP000246410">
    <property type="component" value="Unassembled WGS sequence"/>
</dbReference>
<dbReference type="InterPro" id="IPR004358">
    <property type="entry name" value="Sig_transdc_His_kin-like_C"/>
</dbReference>
<evidence type="ECO:0000313" key="17">
    <source>
        <dbReference type="EMBL" id="PWV81097.1"/>
    </source>
</evidence>
<evidence type="ECO:0000256" key="8">
    <source>
        <dbReference type="ARBA" id="ARBA00022741"/>
    </source>
</evidence>
<dbReference type="GO" id="GO:0005886">
    <property type="term" value="C:plasma membrane"/>
    <property type="evidence" value="ECO:0007669"/>
    <property type="project" value="UniProtKB-SubCell"/>
</dbReference>
<dbReference type="InterPro" id="IPR000014">
    <property type="entry name" value="PAS"/>
</dbReference>
<evidence type="ECO:0000256" key="15">
    <source>
        <dbReference type="SAM" id="Phobius"/>
    </source>
</evidence>
<evidence type="ECO:0000259" key="16">
    <source>
        <dbReference type="PROSITE" id="PS50109"/>
    </source>
</evidence>
<comment type="caution">
    <text evidence="17">The sequence shown here is derived from an EMBL/GenBank/DDBJ whole genome shotgun (WGS) entry which is preliminary data.</text>
</comment>
<dbReference type="PANTHER" id="PTHR43547">
    <property type="entry name" value="TWO-COMPONENT HISTIDINE KINASE"/>
    <property type="match status" value="1"/>
</dbReference>
<gene>
    <name evidence="17" type="ORF">DFR69_101437</name>
</gene>
<dbReference type="Gene3D" id="3.30.450.20">
    <property type="entry name" value="PAS domain"/>
    <property type="match status" value="2"/>
</dbReference>
<evidence type="ECO:0000256" key="5">
    <source>
        <dbReference type="ARBA" id="ARBA00022553"/>
    </source>
</evidence>
<evidence type="ECO:0000256" key="6">
    <source>
        <dbReference type="ARBA" id="ARBA00022679"/>
    </source>
</evidence>
<keyword evidence="11 15" id="KW-1133">Transmembrane helix</keyword>
<dbReference type="PRINTS" id="PR00344">
    <property type="entry name" value="BCTRLSENSOR"/>
</dbReference>
<keyword evidence="9 17" id="KW-0418">Kinase</keyword>
<evidence type="ECO:0000256" key="2">
    <source>
        <dbReference type="ARBA" id="ARBA00004651"/>
    </source>
</evidence>
<name>A0A317P117_9NOCA</name>
<dbReference type="PANTHER" id="PTHR43547:SF10">
    <property type="entry name" value="SENSOR HISTIDINE KINASE DCUS"/>
    <property type="match status" value="1"/>
</dbReference>
<evidence type="ECO:0000256" key="11">
    <source>
        <dbReference type="ARBA" id="ARBA00022989"/>
    </source>
</evidence>
<evidence type="ECO:0000256" key="10">
    <source>
        <dbReference type="ARBA" id="ARBA00022840"/>
    </source>
</evidence>
<keyword evidence="18" id="KW-1185">Reference proteome</keyword>
<dbReference type="EC" id="2.7.13.3" evidence="3"/>
<dbReference type="Pfam" id="PF17203">
    <property type="entry name" value="sCache_3_2"/>
    <property type="match status" value="1"/>
</dbReference>
<evidence type="ECO:0000256" key="7">
    <source>
        <dbReference type="ARBA" id="ARBA00022692"/>
    </source>
</evidence>
<evidence type="ECO:0000256" key="12">
    <source>
        <dbReference type="ARBA" id="ARBA00023012"/>
    </source>
</evidence>
<dbReference type="Pfam" id="PF02518">
    <property type="entry name" value="HATPase_c"/>
    <property type="match status" value="1"/>
</dbReference>
<dbReference type="PROSITE" id="PS50109">
    <property type="entry name" value="HIS_KIN"/>
    <property type="match status" value="1"/>
</dbReference>
<dbReference type="SUPFAM" id="SSF103190">
    <property type="entry name" value="Sensory domain-like"/>
    <property type="match status" value="1"/>
</dbReference>
<dbReference type="InterPro" id="IPR005467">
    <property type="entry name" value="His_kinase_dom"/>
</dbReference>
<keyword evidence="7 15" id="KW-0812">Transmembrane</keyword>
<dbReference type="InterPro" id="IPR029151">
    <property type="entry name" value="Sensor-like_sf"/>
</dbReference>
<feature type="transmembrane region" description="Helical" evidence="15">
    <location>
        <begin position="41"/>
        <end position="63"/>
    </location>
</feature>
<evidence type="ECO:0000256" key="13">
    <source>
        <dbReference type="ARBA" id="ARBA00023136"/>
    </source>
</evidence>
<comment type="catalytic activity">
    <reaction evidence="1">
        <text>ATP + protein L-histidine = ADP + protein N-phospho-L-histidine.</text>
        <dbReference type="EC" id="2.7.13.3"/>
    </reaction>
</comment>
<evidence type="ECO:0000256" key="3">
    <source>
        <dbReference type="ARBA" id="ARBA00012438"/>
    </source>
</evidence>
<dbReference type="Pfam" id="PF14689">
    <property type="entry name" value="SPOB_a"/>
    <property type="match status" value="1"/>
</dbReference>
<keyword evidence="12" id="KW-0902">Two-component regulatory system</keyword>
<accession>A0A317P117</accession>
<evidence type="ECO:0000313" key="18">
    <source>
        <dbReference type="Proteomes" id="UP000246410"/>
    </source>
</evidence>
<protein>
    <recommendedName>
        <fullName evidence="3">histidine kinase</fullName>
        <ecNumber evidence="3">2.7.13.3</ecNumber>
    </recommendedName>
</protein>
<dbReference type="Gene3D" id="3.30.565.10">
    <property type="entry name" value="Histidine kinase-like ATPase, C-terminal domain"/>
    <property type="match status" value="1"/>
</dbReference>
<keyword evidence="8" id="KW-0547">Nucleotide-binding</keyword>
<evidence type="ECO:0000256" key="14">
    <source>
        <dbReference type="SAM" id="MobiDB-lite"/>
    </source>
</evidence>
<sequence>MRTTGASGDSRVVRIVLTVTADAYTEPVRLFPRGVRLRTQIVLLQVALVALTLGLAFGVFAYLSDQRLTAEYGQRALAIARTVAGDPMVRAEVARYAALPLAGDAALRAELAAGELERTAEAARQRTAALFVVITDDVGLRLAHPDPARLGEQVSTDPSQALGGAEVVISEHGTLGDSVRAKVPVREPGSERVVGEVSVGISTAAVGEQLTRDLSRAGLLVLGALLAGVAGSVLLARRWHGLTLGLQPAELAELVREQDVVLHGIGIGVVAVDARWRTTVINDEARSLLGIGGASGVPVEAIGLTPRVLEVFRAADGQPVQAAVGDRIVVVTARTVSRDGRALGAVLDVRDRTDVESLTRQLDAVRSMSTVLRAQRHEFANRLHLLSGLLHGDRPEEAARHIDELLGSGPLGAAMPGIDAVRDPYLQAFLAAKAAHARERGVRLRLGPSTWVDANLLAPVDVTTVLGNLLDNAIDAVRDAHRPVRIATGAPSTAPQPAGAPDAGSAAGDATTRPNDPVPSGRLVPGAAAAHPPLARRAEPATSPVRAGAGLVEVELVQEGSTLHITVADNGRGVAPGLAHALFADGMSTKTGAGVPGGRGVGLALSRQVATALGGAVWLASAGSPDRELTGAEFIARLPGVLSEGESS</sequence>
<dbReference type="GO" id="GO:0005524">
    <property type="term" value="F:ATP binding"/>
    <property type="evidence" value="ECO:0007669"/>
    <property type="project" value="UniProtKB-KW"/>
</dbReference>
<evidence type="ECO:0000256" key="9">
    <source>
        <dbReference type="ARBA" id="ARBA00022777"/>
    </source>
</evidence>
<dbReference type="EMBL" id="QGTL01000001">
    <property type="protein sequence ID" value="PWV81097.1"/>
    <property type="molecule type" value="Genomic_DNA"/>
</dbReference>
<keyword evidence="13 15" id="KW-0472">Membrane</keyword>
<dbReference type="InterPro" id="IPR036890">
    <property type="entry name" value="HATPase_C_sf"/>
</dbReference>
<keyword evidence="10" id="KW-0067">ATP-binding</keyword>
<keyword evidence="4" id="KW-1003">Cell membrane</keyword>
<dbReference type="AlphaFoldDB" id="A0A317P117"/>
<dbReference type="SMART" id="SM00387">
    <property type="entry name" value="HATPase_c"/>
    <property type="match status" value="1"/>
</dbReference>
<keyword evidence="5" id="KW-0597">Phosphoprotein</keyword>
<comment type="subcellular location">
    <subcellularLocation>
        <location evidence="2">Cell membrane</location>
        <topology evidence="2">Multi-pass membrane protein</topology>
    </subcellularLocation>
</comment>
<dbReference type="SUPFAM" id="SSF55890">
    <property type="entry name" value="Sporulation response regulatory protein Spo0B"/>
    <property type="match status" value="1"/>
</dbReference>
<reference evidence="17 18" key="1">
    <citation type="submission" date="2018-05" db="EMBL/GenBank/DDBJ databases">
        <title>Genomic Encyclopedia of Type Strains, Phase IV (KMG-IV): sequencing the most valuable type-strain genomes for metagenomic binning, comparative biology and taxonomic classification.</title>
        <authorList>
            <person name="Goeker M."/>
        </authorList>
    </citation>
    <scope>NUCLEOTIDE SEQUENCE [LARGE SCALE GENOMIC DNA]</scope>
    <source>
        <strain evidence="17 18">DSM 44717</strain>
    </source>
</reference>
<feature type="transmembrane region" description="Helical" evidence="15">
    <location>
        <begin position="217"/>
        <end position="236"/>
    </location>
</feature>
<dbReference type="Gene3D" id="1.10.287.130">
    <property type="match status" value="1"/>
</dbReference>
<dbReference type="InterPro" id="IPR039506">
    <property type="entry name" value="SPOB_a"/>
</dbReference>
<keyword evidence="6" id="KW-0808">Transferase</keyword>
<dbReference type="InterPro" id="IPR033463">
    <property type="entry name" value="sCache_3"/>
</dbReference>
<evidence type="ECO:0000256" key="1">
    <source>
        <dbReference type="ARBA" id="ARBA00000085"/>
    </source>
</evidence>
<dbReference type="SUPFAM" id="SSF55874">
    <property type="entry name" value="ATPase domain of HSP90 chaperone/DNA topoisomerase II/histidine kinase"/>
    <property type="match status" value="1"/>
</dbReference>
<dbReference type="CDD" id="cd00130">
    <property type="entry name" value="PAS"/>
    <property type="match status" value="1"/>
</dbReference>
<dbReference type="InterPro" id="IPR003594">
    <property type="entry name" value="HATPase_dom"/>
</dbReference>
<feature type="domain" description="Histidine kinase" evidence="16">
    <location>
        <begin position="465"/>
        <end position="642"/>
    </location>
</feature>
<feature type="region of interest" description="Disordered" evidence="14">
    <location>
        <begin position="487"/>
        <end position="542"/>
    </location>
</feature>
<dbReference type="GO" id="GO:0000155">
    <property type="term" value="F:phosphorelay sensor kinase activity"/>
    <property type="evidence" value="ECO:0007669"/>
    <property type="project" value="InterPro"/>
</dbReference>
<feature type="compositionally biased region" description="Low complexity" evidence="14">
    <location>
        <begin position="493"/>
        <end position="512"/>
    </location>
</feature>
<feature type="compositionally biased region" description="Low complexity" evidence="14">
    <location>
        <begin position="525"/>
        <end position="535"/>
    </location>
</feature>
<organism evidence="17 18">
    <name type="scientific">Nocardia neocaledoniensis</name>
    <dbReference type="NCBI Taxonomy" id="236511"/>
    <lineage>
        <taxon>Bacteria</taxon>
        <taxon>Bacillati</taxon>
        <taxon>Actinomycetota</taxon>
        <taxon>Actinomycetes</taxon>
        <taxon>Mycobacteriales</taxon>
        <taxon>Nocardiaceae</taxon>
        <taxon>Nocardia</taxon>
    </lineage>
</organism>
<dbReference type="InterPro" id="IPR016120">
    <property type="entry name" value="Sig_transdc_His_kin_SpoOB"/>
</dbReference>
<evidence type="ECO:0000256" key="4">
    <source>
        <dbReference type="ARBA" id="ARBA00022475"/>
    </source>
</evidence>
<proteinExistence type="predicted"/>